<evidence type="ECO:0000256" key="3">
    <source>
        <dbReference type="ARBA" id="ARBA00022989"/>
    </source>
</evidence>
<sequence>MMDAMQDPLIRALWIAWGLYWLIAARGTKASTRVESSASRASHLVPLAIAALLLWLRTPPDCFLCGRILPATSTTYFSGVAVIAVGLAFSIWARVHLGRNWSGVVTLKENHELVRSGPYALVRHPIYTGLLLGFVGTAIARGEWRGVLAVAMAFVALWRKLRLEERWMIETFGDAYLRYRAEVAALIPFLL</sequence>
<dbReference type="Proteomes" id="UP001501523">
    <property type="component" value="Unassembled WGS sequence"/>
</dbReference>
<dbReference type="InterPro" id="IPR007318">
    <property type="entry name" value="Phopholipid_MeTrfase"/>
</dbReference>
<dbReference type="PANTHER" id="PTHR12714">
    <property type="entry name" value="PROTEIN-S ISOPRENYLCYSTEINE O-METHYLTRANSFERASE"/>
    <property type="match status" value="1"/>
</dbReference>
<dbReference type="Gene3D" id="1.20.120.1630">
    <property type="match status" value="1"/>
</dbReference>
<keyword evidence="3 5" id="KW-1133">Transmembrane helix</keyword>
<protein>
    <submittedName>
        <fullName evidence="6">Isoprenylcysteine carboxylmethyltransferase family protein</fullName>
    </submittedName>
</protein>
<evidence type="ECO:0000313" key="7">
    <source>
        <dbReference type="Proteomes" id="UP001501523"/>
    </source>
</evidence>
<keyword evidence="2 5" id="KW-0812">Transmembrane</keyword>
<evidence type="ECO:0000313" key="6">
    <source>
        <dbReference type="EMBL" id="GAA0714752.1"/>
    </source>
</evidence>
<comment type="caution">
    <text evidence="6">The sequence shown here is derived from an EMBL/GenBank/DDBJ whole genome shotgun (WGS) entry which is preliminary data.</text>
</comment>
<keyword evidence="4 5" id="KW-0472">Membrane</keyword>
<accession>A0ABP3TRS0</accession>
<reference evidence="7" key="1">
    <citation type="journal article" date="2019" name="Int. J. Syst. Evol. Microbiol.">
        <title>The Global Catalogue of Microorganisms (GCM) 10K type strain sequencing project: providing services to taxonomists for standard genome sequencing and annotation.</title>
        <authorList>
            <consortium name="The Broad Institute Genomics Platform"/>
            <consortium name="The Broad Institute Genome Sequencing Center for Infectious Disease"/>
            <person name="Wu L."/>
            <person name="Ma J."/>
        </authorList>
    </citation>
    <scope>NUCLEOTIDE SEQUENCE [LARGE SCALE GENOMIC DNA]</scope>
    <source>
        <strain evidence="7">JCM 15421</strain>
    </source>
</reference>
<dbReference type="EMBL" id="BAAAEU010000008">
    <property type="protein sequence ID" value="GAA0714752.1"/>
    <property type="molecule type" value="Genomic_DNA"/>
</dbReference>
<evidence type="ECO:0000256" key="4">
    <source>
        <dbReference type="ARBA" id="ARBA00023136"/>
    </source>
</evidence>
<gene>
    <name evidence="6" type="ORF">GCM10009105_19600</name>
</gene>
<dbReference type="PANTHER" id="PTHR12714:SF9">
    <property type="entry name" value="PROTEIN-S-ISOPRENYLCYSTEINE O-METHYLTRANSFERASE"/>
    <property type="match status" value="1"/>
</dbReference>
<organism evidence="6 7">
    <name type="scientific">Dokdonella soli</name>
    <dbReference type="NCBI Taxonomy" id="529810"/>
    <lineage>
        <taxon>Bacteria</taxon>
        <taxon>Pseudomonadati</taxon>
        <taxon>Pseudomonadota</taxon>
        <taxon>Gammaproteobacteria</taxon>
        <taxon>Lysobacterales</taxon>
        <taxon>Rhodanobacteraceae</taxon>
        <taxon>Dokdonella</taxon>
    </lineage>
</organism>
<proteinExistence type="predicted"/>
<evidence type="ECO:0000256" key="5">
    <source>
        <dbReference type="SAM" id="Phobius"/>
    </source>
</evidence>
<evidence type="ECO:0000256" key="1">
    <source>
        <dbReference type="ARBA" id="ARBA00004127"/>
    </source>
</evidence>
<feature type="transmembrane region" description="Helical" evidence="5">
    <location>
        <begin position="68"/>
        <end position="93"/>
    </location>
</feature>
<feature type="transmembrane region" description="Helical" evidence="5">
    <location>
        <begin position="37"/>
        <end position="56"/>
    </location>
</feature>
<comment type="subcellular location">
    <subcellularLocation>
        <location evidence="1">Endomembrane system</location>
        <topology evidence="1">Multi-pass membrane protein</topology>
    </subcellularLocation>
</comment>
<keyword evidence="7" id="KW-1185">Reference proteome</keyword>
<dbReference type="Pfam" id="PF04191">
    <property type="entry name" value="PEMT"/>
    <property type="match status" value="1"/>
</dbReference>
<name>A0ABP3TRS0_9GAMM</name>
<evidence type="ECO:0000256" key="2">
    <source>
        <dbReference type="ARBA" id="ARBA00022692"/>
    </source>
</evidence>